<evidence type="ECO:0000313" key="5">
    <source>
        <dbReference type="EMBL" id="MFC5602481.1"/>
    </source>
</evidence>
<dbReference type="SUPFAM" id="SSF48008">
    <property type="entry name" value="GntR ligand-binding domain-like"/>
    <property type="match status" value="1"/>
</dbReference>
<accession>A0ABW0TTZ2</accession>
<dbReference type="PANTHER" id="PTHR43537">
    <property type="entry name" value="TRANSCRIPTIONAL REGULATOR, GNTR FAMILY"/>
    <property type="match status" value="1"/>
</dbReference>
<dbReference type="Gene3D" id="1.20.120.530">
    <property type="entry name" value="GntR ligand-binding domain-like"/>
    <property type="match status" value="1"/>
</dbReference>
<dbReference type="Gene3D" id="1.10.10.10">
    <property type="entry name" value="Winged helix-like DNA-binding domain superfamily/Winged helix DNA-binding domain"/>
    <property type="match status" value="1"/>
</dbReference>
<keyword evidence="3" id="KW-0804">Transcription</keyword>
<dbReference type="InterPro" id="IPR000524">
    <property type="entry name" value="Tscrpt_reg_HTH_GntR"/>
</dbReference>
<evidence type="ECO:0000313" key="6">
    <source>
        <dbReference type="Proteomes" id="UP001596071"/>
    </source>
</evidence>
<protein>
    <submittedName>
        <fullName evidence="5">GntR family transcriptional regulator</fullName>
    </submittedName>
</protein>
<dbReference type="InterPro" id="IPR011711">
    <property type="entry name" value="GntR_C"/>
</dbReference>
<reference evidence="6" key="1">
    <citation type="journal article" date="2019" name="Int. J. Syst. Evol. Microbiol.">
        <title>The Global Catalogue of Microorganisms (GCM) 10K type strain sequencing project: providing services to taxonomists for standard genome sequencing and annotation.</title>
        <authorList>
            <consortium name="The Broad Institute Genomics Platform"/>
            <consortium name="The Broad Institute Genome Sequencing Center for Infectious Disease"/>
            <person name="Wu L."/>
            <person name="Ma J."/>
        </authorList>
    </citation>
    <scope>NUCLEOTIDE SEQUENCE [LARGE SCALE GENOMIC DNA]</scope>
    <source>
        <strain evidence="6">KACC 11299</strain>
    </source>
</reference>
<comment type="caution">
    <text evidence="5">The sequence shown here is derived from an EMBL/GenBank/DDBJ whole genome shotgun (WGS) entry which is preliminary data.</text>
</comment>
<keyword evidence="6" id="KW-1185">Reference proteome</keyword>
<dbReference type="InterPro" id="IPR008920">
    <property type="entry name" value="TF_FadR/GntR_C"/>
</dbReference>
<evidence type="ECO:0000259" key="4">
    <source>
        <dbReference type="PROSITE" id="PS50949"/>
    </source>
</evidence>
<dbReference type="SMART" id="SM00345">
    <property type="entry name" value="HTH_GNTR"/>
    <property type="match status" value="1"/>
</dbReference>
<dbReference type="SUPFAM" id="SSF46785">
    <property type="entry name" value="Winged helix' DNA-binding domain"/>
    <property type="match status" value="1"/>
</dbReference>
<dbReference type="PROSITE" id="PS50949">
    <property type="entry name" value="HTH_GNTR"/>
    <property type="match status" value="1"/>
</dbReference>
<sequence length="234" mass="26957">MSSLQPRRMSKDYAYYELKNKILNGMIQPDSDLVEGKLAEELDISKTPLREALQKLEVEELVLRQPNGRLKTASITVKEAEELFLVRSYLEGIIANKATKNATAEDIEILSSYCHRIRQATRYKDGEEILYYGKKFHNQLYEMSDNLTVVKILNQLNDHTTRYRRLITMNTGDLLIGNNGLNGEVEDHTIILQHIINKERLEAENAMRIHIISSMSTAIEAIKRYEKEITTADK</sequence>
<keyword evidence="1" id="KW-0805">Transcription regulation</keyword>
<dbReference type="InterPro" id="IPR036388">
    <property type="entry name" value="WH-like_DNA-bd_sf"/>
</dbReference>
<gene>
    <name evidence="5" type="ORF">ACFPTP_04545</name>
</gene>
<evidence type="ECO:0000256" key="2">
    <source>
        <dbReference type="ARBA" id="ARBA00023125"/>
    </source>
</evidence>
<dbReference type="Pfam" id="PF07729">
    <property type="entry name" value="FCD"/>
    <property type="match status" value="1"/>
</dbReference>
<dbReference type="InterPro" id="IPR036390">
    <property type="entry name" value="WH_DNA-bd_sf"/>
</dbReference>
<name>A0ABW0TTZ2_9BACL</name>
<organism evidence="5 6">
    <name type="scientific">Sporosarcina koreensis</name>
    <dbReference type="NCBI Taxonomy" id="334735"/>
    <lineage>
        <taxon>Bacteria</taxon>
        <taxon>Bacillati</taxon>
        <taxon>Bacillota</taxon>
        <taxon>Bacilli</taxon>
        <taxon>Bacillales</taxon>
        <taxon>Caryophanaceae</taxon>
        <taxon>Sporosarcina</taxon>
    </lineage>
</organism>
<dbReference type="RefSeq" id="WP_381442578.1">
    <property type="nucleotide sequence ID" value="NZ_JBHSNP010000009.1"/>
</dbReference>
<proteinExistence type="predicted"/>
<dbReference type="EMBL" id="JBHSNP010000009">
    <property type="protein sequence ID" value="MFC5602481.1"/>
    <property type="molecule type" value="Genomic_DNA"/>
</dbReference>
<evidence type="ECO:0000256" key="1">
    <source>
        <dbReference type="ARBA" id="ARBA00023015"/>
    </source>
</evidence>
<feature type="domain" description="HTH gntR-type" evidence="4">
    <location>
        <begin position="8"/>
        <end position="80"/>
    </location>
</feature>
<dbReference type="SMART" id="SM00895">
    <property type="entry name" value="FCD"/>
    <property type="match status" value="1"/>
</dbReference>
<dbReference type="PANTHER" id="PTHR43537:SF24">
    <property type="entry name" value="GLUCONATE OPERON TRANSCRIPTIONAL REPRESSOR"/>
    <property type="match status" value="1"/>
</dbReference>
<evidence type="ECO:0000256" key="3">
    <source>
        <dbReference type="ARBA" id="ARBA00023163"/>
    </source>
</evidence>
<dbReference type="Pfam" id="PF00392">
    <property type="entry name" value="GntR"/>
    <property type="match status" value="1"/>
</dbReference>
<dbReference type="Proteomes" id="UP001596071">
    <property type="component" value="Unassembled WGS sequence"/>
</dbReference>
<keyword evidence="2" id="KW-0238">DNA-binding</keyword>